<evidence type="ECO:0000313" key="1">
    <source>
        <dbReference type="EMBL" id="EPT02589.1"/>
    </source>
</evidence>
<dbReference type="Proteomes" id="UP000015241">
    <property type="component" value="Unassembled WGS sequence"/>
</dbReference>
<gene>
    <name evidence="1" type="ORF">FOMPIDRAFT_114099</name>
</gene>
<dbReference type="AlphaFoldDB" id="S8EH70"/>
<dbReference type="eggNOG" id="ENOG502RETR">
    <property type="taxonomic scope" value="Eukaryota"/>
</dbReference>
<evidence type="ECO:0000313" key="2">
    <source>
        <dbReference type="Proteomes" id="UP000015241"/>
    </source>
</evidence>
<name>S8EH70_FOMSC</name>
<dbReference type="InParanoid" id="S8EH70"/>
<dbReference type="HOGENOM" id="CLU_375535_0_0_1"/>
<reference evidence="1 2" key="1">
    <citation type="journal article" date="2012" name="Science">
        <title>The Paleozoic origin of enzymatic lignin decomposition reconstructed from 31 fungal genomes.</title>
        <authorList>
            <person name="Floudas D."/>
            <person name="Binder M."/>
            <person name="Riley R."/>
            <person name="Barry K."/>
            <person name="Blanchette R.A."/>
            <person name="Henrissat B."/>
            <person name="Martinez A.T."/>
            <person name="Otillar R."/>
            <person name="Spatafora J.W."/>
            <person name="Yadav J.S."/>
            <person name="Aerts A."/>
            <person name="Benoit I."/>
            <person name="Boyd A."/>
            <person name="Carlson A."/>
            <person name="Copeland A."/>
            <person name="Coutinho P.M."/>
            <person name="de Vries R.P."/>
            <person name="Ferreira P."/>
            <person name="Findley K."/>
            <person name="Foster B."/>
            <person name="Gaskell J."/>
            <person name="Glotzer D."/>
            <person name="Gorecki P."/>
            <person name="Heitman J."/>
            <person name="Hesse C."/>
            <person name="Hori C."/>
            <person name="Igarashi K."/>
            <person name="Jurgens J.A."/>
            <person name="Kallen N."/>
            <person name="Kersten P."/>
            <person name="Kohler A."/>
            <person name="Kuees U."/>
            <person name="Kumar T.K.A."/>
            <person name="Kuo A."/>
            <person name="LaButti K."/>
            <person name="Larrondo L.F."/>
            <person name="Lindquist E."/>
            <person name="Ling A."/>
            <person name="Lombard V."/>
            <person name="Lucas S."/>
            <person name="Lundell T."/>
            <person name="Martin R."/>
            <person name="McLaughlin D.J."/>
            <person name="Morgenstern I."/>
            <person name="Morin E."/>
            <person name="Murat C."/>
            <person name="Nagy L.G."/>
            <person name="Nolan M."/>
            <person name="Ohm R.A."/>
            <person name="Patyshakuliyeva A."/>
            <person name="Rokas A."/>
            <person name="Ruiz-Duenas F.J."/>
            <person name="Sabat G."/>
            <person name="Salamov A."/>
            <person name="Samejima M."/>
            <person name="Schmutz J."/>
            <person name="Slot J.C."/>
            <person name="St John F."/>
            <person name="Stenlid J."/>
            <person name="Sun H."/>
            <person name="Sun S."/>
            <person name="Syed K."/>
            <person name="Tsang A."/>
            <person name="Wiebenga A."/>
            <person name="Young D."/>
            <person name="Pisabarro A."/>
            <person name="Eastwood D.C."/>
            <person name="Martin F."/>
            <person name="Cullen D."/>
            <person name="Grigoriev I.V."/>
            <person name="Hibbett D.S."/>
        </authorList>
    </citation>
    <scope>NUCLEOTIDE SEQUENCE</scope>
    <source>
        <strain evidence="2">FP-58527</strain>
    </source>
</reference>
<keyword evidence="2" id="KW-1185">Reference proteome</keyword>
<proteinExistence type="predicted"/>
<sequence length="730" mass="81373">MSVVPSSLALKSLWHATAVNIDSGRVKKAQKEFLEACEKQGHQQISELSEKIPLSEHVKGYGVLHNRATMPILGGVATSGISDALNNGWYNPVDNLGAMHGDELDWRGGVFDEFMISVGDTELNTVAPMRRYRTTKVFRIEIESGFLDKEGMFRFETNGRLFPGIGGSIIKSPDTAPLVYRPEDEAIPAQLKNAVLYLVGRDVIKKKEAYSPKLLEYRDAVADLGRLSKSYPALHRLRTKSFRVVTSNPDRMLRHISHNSYPSPVDVLRVDITKTSSGCPQPLTFVIPVSNFTKASLRTNISEKITAQELKRLFFGPVSMLSLSQAGIDSIQVRCEPVRRLRQTREVSCSRRLVGDTYHGRYTEYLAEFSDGSTSWIPSCNVADDLKQEFWDVLTTGAEEVAEIVDSDTAKGKLTVKRADGLMVTMSQALILWQPEVQQAMLSDAELEAILHHAHFGVDYHDFIPCQMLMETDWARVELLHRGTIIMKDPAAQKAGEYADVHQDSRSLQVSESRSFKFTSRTIPFLIANNGASFDIRVTHGHDNTQGEKCGRVTLTVRDERFESVYDHAKKHCNASFHIRPVLVTPGLLCIETNWGAIEVTSTDATIGPDPTVDQSTYQGVVFNGRSMEQRSGVFGEKFVIPFLLFTRDEQVDIAITHGADKGPDRGDCSGAATAMFAQGAYTSPCDMHNQLTNLKVFRGCKVSVNVNGRQSVHRWSPEDLFLRCMQYGQ</sequence>
<protein>
    <submittedName>
        <fullName evidence="1">Uncharacterized protein</fullName>
    </submittedName>
</protein>
<organism evidence="1 2">
    <name type="scientific">Fomitopsis schrenkii</name>
    <name type="common">Brown rot fungus</name>
    <dbReference type="NCBI Taxonomy" id="2126942"/>
    <lineage>
        <taxon>Eukaryota</taxon>
        <taxon>Fungi</taxon>
        <taxon>Dikarya</taxon>
        <taxon>Basidiomycota</taxon>
        <taxon>Agaricomycotina</taxon>
        <taxon>Agaricomycetes</taxon>
        <taxon>Polyporales</taxon>
        <taxon>Fomitopsis</taxon>
    </lineage>
</organism>
<accession>S8EH70</accession>
<dbReference type="EMBL" id="KE504134">
    <property type="protein sequence ID" value="EPT02589.1"/>
    <property type="molecule type" value="Genomic_DNA"/>
</dbReference>
<dbReference type="OrthoDB" id="2799150at2759"/>